<dbReference type="Proteomes" id="UP000269396">
    <property type="component" value="Unassembled WGS sequence"/>
</dbReference>
<sequence length="33" mass="3810">MMLEEPDREYIVHGDNEEDNDDDGGDDDVEEPD</sequence>
<accession>A0A3P8EMA6</accession>
<reference evidence="2 3" key="1">
    <citation type="submission" date="2018-11" db="EMBL/GenBank/DDBJ databases">
        <authorList>
            <consortium name="Pathogen Informatics"/>
        </authorList>
    </citation>
    <scope>NUCLEOTIDE SEQUENCE [LARGE SCALE GENOMIC DNA]</scope>
    <source>
        <strain>Denwood</strain>
        <strain evidence="3">Zambia</strain>
    </source>
</reference>
<protein>
    <submittedName>
        <fullName evidence="2">Uncharacterized protein</fullName>
    </submittedName>
</protein>
<proteinExistence type="predicted"/>
<evidence type="ECO:0000313" key="2">
    <source>
        <dbReference type="EMBL" id="VDP47908.1"/>
    </source>
</evidence>
<keyword evidence="3" id="KW-1185">Reference proteome</keyword>
<organism evidence="2 3">
    <name type="scientific">Schistosoma mattheei</name>
    <dbReference type="NCBI Taxonomy" id="31246"/>
    <lineage>
        <taxon>Eukaryota</taxon>
        <taxon>Metazoa</taxon>
        <taxon>Spiralia</taxon>
        <taxon>Lophotrochozoa</taxon>
        <taxon>Platyhelminthes</taxon>
        <taxon>Trematoda</taxon>
        <taxon>Digenea</taxon>
        <taxon>Strigeidida</taxon>
        <taxon>Schistosomatoidea</taxon>
        <taxon>Schistosomatidae</taxon>
        <taxon>Schistosoma</taxon>
    </lineage>
</organism>
<dbReference type="AlphaFoldDB" id="A0A3P8EMA6"/>
<feature type="compositionally biased region" description="Acidic residues" evidence="1">
    <location>
        <begin position="16"/>
        <end position="33"/>
    </location>
</feature>
<name>A0A3P8EMA6_9TREM</name>
<dbReference type="EMBL" id="UZAL01029397">
    <property type="protein sequence ID" value="VDP47908.1"/>
    <property type="molecule type" value="Genomic_DNA"/>
</dbReference>
<evidence type="ECO:0000313" key="3">
    <source>
        <dbReference type="Proteomes" id="UP000269396"/>
    </source>
</evidence>
<gene>
    <name evidence="2" type="ORF">SMTD_LOCUS9057</name>
</gene>
<evidence type="ECO:0000256" key="1">
    <source>
        <dbReference type="SAM" id="MobiDB-lite"/>
    </source>
</evidence>
<feature type="region of interest" description="Disordered" evidence="1">
    <location>
        <begin position="1"/>
        <end position="33"/>
    </location>
</feature>